<name>A0ABS0JGZ1_9ACTN</name>
<dbReference type="InterPro" id="IPR019302">
    <property type="entry name" value="CAP12/PCTIR_TIR_dom"/>
</dbReference>
<dbReference type="Pfam" id="PF10137">
    <property type="entry name" value="CAP12-PCTIR_TIR"/>
    <property type="match status" value="1"/>
</dbReference>
<organism evidence="2 3">
    <name type="scientific">Micromonospora ureilytica</name>
    <dbReference type="NCBI Taxonomy" id="709868"/>
    <lineage>
        <taxon>Bacteria</taxon>
        <taxon>Bacillati</taxon>
        <taxon>Actinomycetota</taxon>
        <taxon>Actinomycetes</taxon>
        <taxon>Micromonosporales</taxon>
        <taxon>Micromonosporaceae</taxon>
        <taxon>Micromonospora</taxon>
    </lineage>
</organism>
<dbReference type="SUPFAM" id="SSF52540">
    <property type="entry name" value="P-loop containing nucleoside triphosphate hydrolases"/>
    <property type="match status" value="1"/>
</dbReference>
<feature type="domain" description="CD-NTase-associated protein 12/Pycsar effector protein TIR" evidence="1">
    <location>
        <begin position="1212"/>
        <end position="1342"/>
    </location>
</feature>
<dbReference type="RefSeq" id="WP_196927197.1">
    <property type="nucleotide sequence ID" value="NZ_JADOTX010000001.1"/>
</dbReference>
<sequence>MAMPERDQRAISPALRHVQDISALAVAENDVIVARDGATSVRLSGGAYVTRVVEGRLLERLTTPSITALVGEAGYGKTALLSQIHRRLTEIGRLPLLIPATALLAEGDTGAGLTTETLDDAIRDAVRAQLPVVLLVDTLDLLLQHQDTRGRVNALLGLAARHRIPALVTSRPVEARQLEVDYDDKEDGRGPENSIAGIRLGPFDRTEQPAAIEAYARAFYDEERVPEVVASVSDASLRGLPLREVCRIPLALRLMFELYAPDEVPPNDIDTITLYERYWWRRIEEDHRGPPAHRDQHDLSLEAEAVALALLTAGVVESETTRLVERARQLSQVSGTAANAAVQALHARGVLLMPANSQRVRFFHQTFFEHAAARGVASRGTALLTALAAQVAADPLDLFYGEVAAQVLLLAGRDARVSTALVEHLLRGWLRTDDANLLTLTLRTYARMPAPSRILRAGAEAALRRAPVDAVRDYLRLLPSVHHIGFERVEAELALLWHRARPQGDARIDQALAFDVVAALARFSAQQPEAVRRFLMDHGCLDWLADQPPDEWRRRDNVHLQLLEPLSQYAPRWCATELTRCLTALASTRNVEGMAEILDLMGRLATTSPLPTEVATALAEMVWTVQNETNAERLELAYSVLRAGQLTEQSGVGLLAHTCSALGPRRGVPSLWSKAGRRAELRACAEAAGALDSREAGAFLGALLAERDPTRQEGVCTVLGQALADEHRPPSSLAEHARRRCRQELTRLPADRRADRSRPAPTLFVNALHGANVEGEQLLVALPDEVPEENWYRRDALLPLLVHAALAGRPDAIRALRRVTTVGVDGLQRQVLRTSVLARLQYAARAGSDAAFGYLISEAGRSGDVTDVCAVLRRTTTVTTQLLADHHGELRRLRALLVEAGNRDQRRQGFVLWRLLLERGVDRAPGPALLVDVLERGPSAYLVISTLELLLASIRSADWAGVDPGPLLDPLRTVIERGAALRSRPTTSPGGSRDLGTEQVRTQEVFARRALLAANARLVALPPSGPRRQSFARRVFALVWDAGYQLDDKSDRLAFTACFAELGHLLKRVGGPTSSQLVLDTAQRLNQLAPNPTRWREELASSWYGAIADAIAGMPLGEQERFVTQLLEHDVDLAAIAVRACIDHVRPTPLWLRDLEPRMPQKVREHYQSALHRQAREGSQRPIPDLFELALRPPDPAGHDIPETSMPDTRTVFVIQDRDEEARKALYGFLRALDLRPVEWEENVHKTGSAAPFLGDVLARAFEDIQAAIVLLTPDDVASLHPNLHGANEPDYETRPTGQPRPNVLFEAGMALALHPQRTIIIEIGQLRPFSDIGGRNVIRFDGSVEKLQKIAQRLKNAGCKINDTGTDWLDTTRFTGLDAYTRRP</sequence>
<dbReference type="Gene3D" id="3.40.50.300">
    <property type="entry name" value="P-loop containing nucleotide triphosphate hydrolases"/>
    <property type="match status" value="1"/>
</dbReference>
<gene>
    <name evidence="2" type="ORF">IW248_002615</name>
</gene>
<dbReference type="InterPro" id="IPR027417">
    <property type="entry name" value="P-loop_NTPase"/>
</dbReference>
<proteinExistence type="predicted"/>
<reference evidence="2 3" key="1">
    <citation type="submission" date="2020-11" db="EMBL/GenBank/DDBJ databases">
        <title>Sequencing the genomes of 1000 actinobacteria strains.</title>
        <authorList>
            <person name="Klenk H.-P."/>
        </authorList>
    </citation>
    <scope>NUCLEOTIDE SEQUENCE [LARGE SCALE GENOMIC DNA]</scope>
    <source>
        <strain evidence="2 3">DSM 101692</strain>
    </source>
</reference>
<dbReference type="Proteomes" id="UP000614915">
    <property type="component" value="Unassembled WGS sequence"/>
</dbReference>
<accession>A0ABS0JGZ1</accession>
<keyword evidence="3" id="KW-1185">Reference proteome</keyword>
<dbReference type="EMBL" id="JADOTX010000001">
    <property type="protein sequence ID" value="MBG6066328.1"/>
    <property type="molecule type" value="Genomic_DNA"/>
</dbReference>
<protein>
    <submittedName>
        <fullName evidence="2">Nucleotide-binding protein</fullName>
    </submittedName>
</protein>
<comment type="caution">
    <text evidence="2">The sequence shown here is derived from an EMBL/GenBank/DDBJ whole genome shotgun (WGS) entry which is preliminary data.</text>
</comment>
<evidence type="ECO:0000313" key="3">
    <source>
        <dbReference type="Proteomes" id="UP000614915"/>
    </source>
</evidence>
<evidence type="ECO:0000313" key="2">
    <source>
        <dbReference type="EMBL" id="MBG6066328.1"/>
    </source>
</evidence>
<evidence type="ECO:0000259" key="1">
    <source>
        <dbReference type="Pfam" id="PF10137"/>
    </source>
</evidence>